<comment type="caution">
    <text evidence="13">The sequence shown here is derived from an EMBL/GenBank/DDBJ whole genome shotgun (WGS) entry which is preliminary data.</text>
</comment>
<dbReference type="GO" id="GO:0051301">
    <property type="term" value="P:cell division"/>
    <property type="evidence" value="ECO:0007669"/>
    <property type="project" value="UniProtKB-UniRule"/>
</dbReference>
<dbReference type="InterPro" id="IPR050330">
    <property type="entry name" value="Bact_OuterMem_StrucFunc"/>
</dbReference>
<reference evidence="12 14" key="1">
    <citation type="submission" date="2019-07" db="EMBL/GenBank/DDBJ databases">
        <title>Whole genome shotgun sequence of Aliivibrio fischeri NBRC 101058.</title>
        <authorList>
            <person name="Hosoyama A."/>
            <person name="Uohara A."/>
            <person name="Ohji S."/>
            <person name="Ichikawa N."/>
        </authorList>
    </citation>
    <scope>NUCLEOTIDE SEQUENCE [LARGE SCALE GENOMIC DNA]</scope>
    <source>
        <strain evidence="12 14">NBRC 101058</strain>
    </source>
</reference>
<keyword evidence="4 8" id="KW-0564">Palmitate</keyword>
<organism evidence="13 15">
    <name type="scientific">Aliivibrio fischeri</name>
    <name type="common">Vibrio fischeri</name>
    <dbReference type="NCBI Taxonomy" id="668"/>
    <lineage>
        <taxon>Bacteria</taxon>
        <taxon>Pseudomonadati</taxon>
        <taxon>Pseudomonadota</taxon>
        <taxon>Gammaproteobacteria</taxon>
        <taxon>Vibrionales</taxon>
        <taxon>Vibrionaceae</taxon>
        <taxon>Aliivibrio</taxon>
    </lineage>
</organism>
<protein>
    <recommendedName>
        <fullName evidence="8">Peptidoglycan-associated lipoprotein</fullName>
        <shortName evidence="8">PAL</shortName>
    </recommendedName>
</protein>
<evidence type="ECO:0000313" key="12">
    <source>
        <dbReference type="EMBL" id="GEK14735.1"/>
    </source>
</evidence>
<comment type="similarity">
    <text evidence="8">Belongs to the Pal lipoprotein family.</text>
</comment>
<dbReference type="EMBL" id="WOBO01000004">
    <property type="protein sequence ID" value="MUK44651.1"/>
    <property type="molecule type" value="Genomic_DNA"/>
</dbReference>
<dbReference type="PROSITE" id="PS01068">
    <property type="entry name" value="OMPA_1"/>
    <property type="match status" value="1"/>
</dbReference>
<accession>A0A1B9PCY0</accession>
<dbReference type="InterPro" id="IPR006690">
    <property type="entry name" value="OMPA-like_CS"/>
</dbReference>
<evidence type="ECO:0000256" key="5">
    <source>
        <dbReference type="ARBA" id="ARBA00023237"/>
    </source>
</evidence>
<dbReference type="RefSeq" id="WP_005418623.1">
    <property type="nucleotide sequence ID" value="NZ_BJTZ01000019.1"/>
</dbReference>
<dbReference type="InterPro" id="IPR036737">
    <property type="entry name" value="OmpA-like_sf"/>
</dbReference>
<dbReference type="PANTHER" id="PTHR30329:SF21">
    <property type="entry name" value="LIPOPROTEIN YIAD-RELATED"/>
    <property type="match status" value="1"/>
</dbReference>
<evidence type="ECO:0000256" key="8">
    <source>
        <dbReference type="HAMAP-Rule" id="MF_02204"/>
    </source>
</evidence>
<dbReference type="Gene3D" id="3.30.1330.60">
    <property type="entry name" value="OmpA-like domain"/>
    <property type="match status" value="1"/>
</dbReference>
<evidence type="ECO:0000256" key="10">
    <source>
        <dbReference type="SAM" id="SignalP"/>
    </source>
</evidence>
<dbReference type="InterPro" id="IPR039001">
    <property type="entry name" value="Pal"/>
</dbReference>
<dbReference type="InterPro" id="IPR014169">
    <property type="entry name" value="Pal_lipo_C"/>
</dbReference>
<dbReference type="GeneID" id="54163632"/>
<dbReference type="PROSITE" id="PS51123">
    <property type="entry name" value="OMPA_2"/>
    <property type="match status" value="1"/>
</dbReference>
<dbReference type="Proteomes" id="UP000435323">
    <property type="component" value="Unassembled WGS sequence"/>
</dbReference>
<keyword evidence="5 8" id="KW-0998">Cell outer membrane</keyword>
<proteinExistence type="inferred from homology"/>
<dbReference type="CDD" id="cd07185">
    <property type="entry name" value="OmpA_C-like"/>
    <property type="match status" value="1"/>
</dbReference>
<keyword evidence="2 8" id="KW-0732">Signal</keyword>
<evidence type="ECO:0000256" key="6">
    <source>
        <dbReference type="ARBA" id="ARBA00023288"/>
    </source>
</evidence>
<comment type="function">
    <text evidence="8">Part of the Tol-Pal system, which plays a role in outer membrane invagination during cell division and is important for maintaining outer membrane integrity.</text>
</comment>
<evidence type="ECO:0000313" key="15">
    <source>
        <dbReference type="Proteomes" id="UP000435323"/>
    </source>
</evidence>
<evidence type="ECO:0000313" key="14">
    <source>
        <dbReference type="Proteomes" id="UP000321787"/>
    </source>
</evidence>
<evidence type="ECO:0000256" key="9">
    <source>
        <dbReference type="SAM" id="MobiDB-lite"/>
    </source>
</evidence>
<evidence type="ECO:0000256" key="2">
    <source>
        <dbReference type="ARBA" id="ARBA00022729"/>
    </source>
</evidence>
<feature type="chain" id="PRO_5008632827" description="Peptidoglycan-associated lipoprotein" evidence="10">
    <location>
        <begin position="29"/>
        <end position="188"/>
    </location>
</feature>
<dbReference type="Pfam" id="PF00691">
    <property type="entry name" value="OmpA"/>
    <property type="match status" value="1"/>
</dbReference>
<evidence type="ECO:0000256" key="3">
    <source>
        <dbReference type="ARBA" id="ARBA00023136"/>
    </source>
</evidence>
<keyword evidence="1 8" id="KW-0132">Cell division</keyword>
<reference evidence="13 15" key="2">
    <citation type="submission" date="2019-11" db="EMBL/GenBank/DDBJ databases">
        <title>Using colonization assays and comparative genomics to discover symbiosis behaviors and factors in Vibrio fischeri.</title>
        <authorList>
            <person name="Bongrand C."/>
            <person name="Moriano-Gutierrez S."/>
            <person name="Arevalo P."/>
            <person name="Mcfall-Ngai M."/>
            <person name="Visick K."/>
            <person name="Polz M.F."/>
            <person name="Ruby E.G."/>
        </authorList>
    </citation>
    <scope>NUCLEOTIDE SEQUENCE [LARGE SCALE GENOMIC DNA]</scope>
    <source>
        <strain evidence="15">emors.3.2</strain>
        <strain evidence="13">Emors.3.2</strain>
    </source>
</reference>
<feature type="domain" description="OmpA-like" evidence="11">
    <location>
        <begin position="75"/>
        <end position="188"/>
    </location>
</feature>
<dbReference type="OMA" id="STESCWS"/>
<comment type="subunit">
    <text evidence="8">The Tol-Pal system is composed of five core proteins: the inner membrane proteins TolA, TolQ and TolR, the periplasmic protein TolB and the outer membrane protein Pal. They form a network linking the inner and outer membranes and the peptidoglycan layer.</text>
</comment>
<evidence type="ECO:0000256" key="7">
    <source>
        <dbReference type="ARBA" id="ARBA00023306"/>
    </source>
</evidence>
<dbReference type="Proteomes" id="UP000321787">
    <property type="component" value="Unassembled WGS sequence"/>
</dbReference>
<dbReference type="HAMAP" id="MF_02204">
    <property type="entry name" value="Pal"/>
    <property type="match status" value="1"/>
</dbReference>
<keyword evidence="3 8" id="KW-0472">Membrane</keyword>
<keyword evidence="7 8" id="KW-0131">Cell cycle</keyword>
<evidence type="ECO:0000256" key="1">
    <source>
        <dbReference type="ARBA" id="ARBA00022618"/>
    </source>
</evidence>
<dbReference type="NCBIfam" id="TIGR02802">
    <property type="entry name" value="Pal_lipo"/>
    <property type="match status" value="1"/>
</dbReference>
<gene>
    <name evidence="8 13" type="primary">pal</name>
    <name evidence="12" type="ORF">AFI02nite_27710</name>
    <name evidence="13" type="ORF">GNP77_04575</name>
</gene>
<sequence length="188" mass="20082">MQLNKLLKSLLIALPVVALSACSSSDSATDSTAGQESTNAAETQTTNGAEGQTDTAVLSSIEADEAMNEAEVRAQAEQELRKVQTVYFAFDNSTISSEYEDMLAAHAAFLSADPSIKVTVEGHADERGTPEYNIALGERRAKAVSKYLQALGVSADQISIVSYGEEKPLVLGQTAEDYAKNRRAVLVY</sequence>
<dbReference type="InterPro" id="IPR006664">
    <property type="entry name" value="OMP_bac"/>
</dbReference>
<dbReference type="EMBL" id="BJTZ01000019">
    <property type="protein sequence ID" value="GEK14735.1"/>
    <property type="molecule type" value="Genomic_DNA"/>
</dbReference>
<comment type="subcellular location">
    <subcellularLocation>
        <location evidence="8">Cell outer membrane</location>
        <topology evidence="8">Lipid-anchor</topology>
    </subcellularLocation>
</comment>
<dbReference type="GO" id="GO:0009279">
    <property type="term" value="C:cell outer membrane"/>
    <property type="evidence" value="ECO:0007669"/>
    <property type="project" value="UniProtKB-SubCell"/>
</dbReference>
<feature type="signal peptide" evidence="10">
    <location>
        <begin position="1"/>
        <end position="28"/>
    </location>
</feature>
<evidence type="ECO:0000313" key="13">
    <source>
        <dbReference type="EMBL" id="MUK44651.1"/>
    </source>
</evidence>
<keyword evidence="6 8" id="KW-0449">Lipoprotein</keyword>
<evidence type="ECO:0000259" key="11">
    <source>
        <dbReference type="PROSITE" id="PS51123"/>
    </source>
</evidence>
<feature type="region of interest" description="Disordered" evidence="9">
    <location>
        <begin position="25"/>
        <end position="51"/>
    </location>
</feature>
<dbReference type="PANTHER" id="PTHR30329">
    <property type="entry name" value="STATOR ELEMENT OF FLAGELLAR MOTOR COMPLEX"/>
    <property type="match status" value="1"/>
</dbReference>
<dbReference type="PRINTS" id="PR01021">
    <property type="entry name" value="OMPADOMAIN"/>
</dbReference>
<dbReference type="AlphaFoldDB" id="A0A1B9PCY0"/>
<dbReference type="InterPro" id="IPR006665">
    <property type="entry name" value="OmpA-like"/>
</dbReference>
<feature type="compositionally biased region" description="Polar residues" evidence="9">
    <location>
        <begin position="34"/>
        <end position="51"/>
    </location>
</feature>
<dbReference type="PROSITE" id="PS51257">
    <property type="entry name" value="PROKAR_LIPOPROTEIN"/>
    <property type="match status" value="1"/>
</dbReference>
<name>A0A1B9PCY0_ALIFS</name>
<evidence type="ECO:0000256" key="4">
    <source>
        <dbReference type="ARBA" id="ARBA00023139"/>
    </source>
</evidence>
<dbReference type="SUPFAM" id="SSF103088">
    <property type="entry name" value="OmpA-like"/>
    <property type="match status" value="1"/>
</dbReference>